<proteinExistence type="predicted"/>
<evidence type="ECO:0000313" key="3">
    <source>
        <dbReference type="EMBL" id="SVB89202.1"/>
    </source>
</evidence>
<protein>
    <recommendedName>
        <fullName evidence="2">YdbS-like PH domain-containing protein</fullName>
    </recommendedName>
</protein>
<dbReference type="EMBL" id="UINC01062507">
    <property type="protein sequence ID" value="SVB89202.1"/>
    <property type="molecule type" value="Genomic_DNA"/>
</dbReference>
<keyword evidence="1" id="KW-0472">Membrane</keyword>
<keyword evidence="1" id="KW-0812">Transmembrane</keyword>
<dbReference type="Pfam" id="PF03703">
    <property type="entry name" value="bPH_2"/>
    <property type="match status" value="1"/>
</dbReference>
<reference evidence="3" key="1">
    <citation type="submission" date="2018-05" db="EMBL/GenBank/DDBJ databases">
        <authorList>
            <person name="Lanie J.A."/>
            <person name="Ng W.-L."/>
            <person name="Kazmierczak K.M."/>
            <person name="Andrzejewski T.M."/>
            <person name="Davidsen T.M."/>
            <person name="Wayne K.J."/>
            <person name="Tettelin H."/>
            <person name="Glass J.I."/>
            <person name="Rusch D."/>
            <person name="Podicherti R."/>
            <person name="Tsui H.-C.T."/>
            <person name="Winkler M.E."/>
        </authorList>
    </citation>
    <scope>NUCLEOTIDE SEQUENCE</scope>
</reference>
<name>A0A382HQ14_9ZZZZ</name>
<evidence type="ECO:0000259" key="2">
    <source>
        <dbReference type="Pfam" id="PF03703"/>
    </source>
</evidence>
<feature type="transmembrane region" description="Helical" evidence="1">
    <location>
        <begin position="34"/>
        <end position="62"/>
    </location>
</feature>
<organism evidence="3">
    <name type="scientific">marine metagenome</name>
    <dbReference type="NCBI Taxonomy" id="408172"/>
    <lineage>
        <taxon>unclassified sequences</taxon>
        <taxon>metagenomes</taxon>
        <taxon>ecological metagenomes</taxon>
    </lineage>
</organism>
<gene>
    <name evidence="3" type="ORF">METZ01_LOCUS242056</name>
</gene>
<evidence type="ECO:0000256" key="1">
    <source>
        <dbReference type="SAM" id="Phobius"/>
    </source>
</evidence>
<feature type="domain" description="YdbS-like PH" evidence="2">
    <location>
        <begin position="72"/>
        <end position="135"/>
    </location>
</feature>
<sequence length="157" mass="17419">MNQEEKTPNSVEIGDDAIIVTQTNWAWIWATVPWIILFGVSFVFDALTFGILPSVLAVAVIVPRYVSFKRTCYILTQTHVVLVQGSLIGKRRVDLAFSEMEHVDLSPGPFGNSLGYAKVDIQLKDGRIASLHHVPNESPLFGHVQSRITPKNSESSE</sequence>
<keyword evidence="1" id="KW-1133">Transmembrane helix</keyword>
<accession>A0A382HQ14</accession>
<dbReference type="AlphaFoldDB" id="A0A382HQ14"/>
<dbReference type="InterPro" id="IPR005182">
    <property type="entry name" value="YdbS-like_PH"/>
</dbReference>